<dbReference type="EMBL" id="CAJNOQ010012818">
    <property type="protein sequence ID" value="CAF1308651.1"/>
    <property type="molecule type" value="Genomic_DNA"/>
</dbReference>
<evidence type="ECO:0000313" key="4">
    <source>
        <dbReference type="Proteomes" id="UP000663829"/>
    </source>
</evidence>
<keyword evidence="1" id="KW-0802">TPR repeat</keyword>
<dbReference type="AlphaFoldDB" id="A0A815EN09"/>
<dbReference type="SUPFAM" id="SSF56399">
    <property type="entry name" value="ADP-ribosylation"/>
    <property type="match status" value="1"/>
</dbReference>
<dbReference type="PROSITE" id="PS51996">
    <property type="entry name" value="TR_MART"/>
    <property type="match status" value="1"/>
</dbReference>
<accession>A0A815EN09</accession>
<comment type="caution">
    <text evidence="2">The sequence shown here is derived from an EMBL/GenBank/DDBJ whole genome shotgun (WGS) entry which is preliminary data.</text>
</comment>
<dbReference type="Proteomes" id="UP000681722">
    <property type="component" value="Unassembled WGS sequence"/>
</dbReference>
<dbReference type="Proteomes" id="UP000663829">
    <property type="component" value="Unassembled WGS sequence"/>
</dbReference>
<proteinExistence type="predicted"/>
<evidence type="ECO:0000313" key="2">
    <source>
        <dbReference type="EMBL" id="CAF1308651.1"/>
    </source>
</evidence>
<dbReference type="InterPro" id="IPR011990">
    <property type="entry name" value="TPR-like_helical_dom_sf"/>
</dbReference>
<sequence>DNVGSLILMNGNFSTRRRHNVAQFYAGIEANPATNTNTTSVAPISNNYESLLFEIEIDLKEQINCILADISYLSQFYDEEEVLFDLGAVFEIESVSYNTTDKYSTCKMKASATGVEVAKEYVTFRKNEMKNADSVILFVDLLYDMGEYNKSQKYFENLIITRPDDAQVYLGIGRAHHVKSEYAAALTNHQKAYDLSDKSDYLLVAKVLQCMGNVHRFNGSFLANVQYQKNVRG</sequence>
<evidence type="ECO:0000313" key="3">
    <source>
        <dbReference type="EMBL" id="CAF4144082.1"/>
    </source>
</evidence>
<gene>
    <name evidence="2" type="ORF">GPM918_LOCUS28883</name>
    <name evidence="3" type="ORF">SRO942_LOCUS29418</name>
</gene>
<dbReference type="EMBL" id="CAJOBC010041196">
    <property type="protein sequence ID" value="CAF4144082.1"/>
    <property type="molecule type" value="Genomic_DNA"/>
</dbReference>
<name>A0A815EN09_9BILA</name>
<dbReference type="SUPFAM" id="SSF48452">
    <property type="entry name" value="TPR-like"/>
    <property type="match status" value="1"/>
</dbReference>
<evidence type="ECO:0000256" key="1">
    <source>
        <dbReference type="PROSITE-ProRule" id="PRU00339"/>
    </source>
</evidence>
<dbReference type="Gene3D" id="1.25.40.10">
    <property type="entry name" value="Tetratricopeptide repeat domain"/>
    <property type="match status" value="1"/>
</dbReference>
<keyword evidence="4" id="KW-1185">Reference proteome</keyword>
<reference evidence="2" key="1">
    <citation type="submission" date="2021-02" db="EMBL/GenBank/DDBJ databases">
        <authorList>
            <person name="Nowell W R."/>
        </authorList>
    </citation>
    <scope>NUCLEOTIDE SEQUENCE</scope>
</reference>
<feature type="non-terminal residue" evidence="2">
    <location>
        <position position="1"/>
    </location>
</feature>
<feature type="repeat" description="TPR" evidence="1">
    <location>
        <begin position="166"/>
        <end position="199"/>
    </location>
</feature>
<protein>
    <submittedName>
        <fullName evidence="2">Uncharacterized protein</fullName>
    </submittedName>
</protein>
<dbReference type="Gene3D" id="3.90.176.10">
    <property type="entry name" value="Toxin ADP-ribosyltransferase, Chain A, domain 1"/>
    <property type="match status" value="1"/>
</dbReference>
<dbReference type="InterPro" id="IPR019734">
    <property type="entry name" value="TPR_rpt"/>
</dbReference>
<dbReference type="PROSITE" id="PS50005">
    <property type="entry name" value="TPR"/>
    <property type="match status" value="1"/>
</dbReference>
<organism evidence="2 4">
    <name type="scientific">Didymodactylos carnosus</name>
    <dbReference type="NCBI Taxonomy" id="1234261"/>
    <lineage>
        <taxon>Eukaryota</taxon>
        <taxon>Metazoa</taxon>
        <taxon>Spiralia</taxon>
        <taxon>Gnathifera</taxon>
        <taxon>Rotifera</taxon>
        <taxon>Eurotatoria</taxon>
        <taxon>Bdelloidea</taxon>
        <taxon>Philodinida</taxon>
        <taxon>Philodinidae</taxon>
        <taxon>Didymodactylos</taxon>
    </lineage>
</organism>